<reference evidence="1 2" key="1">
    <citation type="journal article" date="2012" name="Genome Biol.">
        <title>Genome and low-iron response of an oceanic diatom adapted to chronic iron limitation.</title>
        <authorList>
            <person name="Lommer M."/>
            <person name="Specht M."/>
            <person name="Roy A.S."/>
            <person name="Kraemer L."/>
            <person name="Andreson R."/>
            <person name="Gutowska M.A."/>
            <person name="Wolf J."/>
            <person name="Bergner S.V."/>
            <person name="Schilhabel M.B."/>
            <person name="Klostermeier U.C."/>
            <person name="Beiko R.G."/>
            <person name="Rosenstiel P."/>
            <person name="Hippler M."/>
            <person name="Laroche J."/>
        </authorList>
    </citation>
    <scope>NUCLEOTIDE SEQUENCE [LARGE SCALE GENOMIC DNA]</scope>
    <source>
        <strain evidence="1 2">CCMP1005</strain>
    </source>
</reference>
<gene>
    <name evidence="1" type="ORF">THAOC_29933</name>
</gene>
<evidence type="ECO:0000313" key="1">
    <source>
        <dbReference type="EMBL" id="EJK50950.1"/>
    </source>
</evidence>
<name>K0RCK8_THAOC</name>
<comment type="caution">
    <text evidence="1">The sequence shown here is derived from an EMBL/GenBank/DDBJ whole genome shotgun (WGS) entry which is preliminary data.</text>
</comment>
<accession>K0RCK8</accession>
<organism evidence="1 2">
    <name type="scientific">Thalassiosira oceanica</name>
    <name type="common">Marine diatom</name>
    <dbReference type="NCBI Taxonomy" id="159749"/>
    <lineage>
        <taxon>Eukaryota</taxon>
        <taxon>Sar</taxon>
        <taxon>Stramenopiles</taxon>
        <taxon>Ochrophyta</taxon>
        <taxon>Bacillariophyta</taxon>
        <taxon>Coscinodiscophyceae</taxon>
        <taxon>Thalassiosirophycidae</taxon>
        <taxon>Thalassiosirales</taxon>
        <taxon>Thalassiosiraceae</taxon>
        <taxon>Thalassiosira</taxon>
    </lineage>
</organism>
<dbReference type="Proteomes" id="UP000266841">
    <property type="component" value="Unassembled WGS sequence"/>
</dbReference>
<dbReference type="AlphaFoldDB" id="K0RCK8"/>
<proteinExistence type="predicted"/>
<keyword evidence="2" id="KW-1185">Reference proteome</keyword>
<sequence length="140" mass="15457">MMMGPNRDIKTKIRRGETPESDTLLVHVNSDDVSEFICTKSVSLYGVLKIHPLVPLHLKASVATGTVRAARKEGHGWPPRGDNENRTTKPHRILYCNFWKGKGSMLGGGALRWGLRRWPQSISTLSRGGGSSNPGRARRA</sequence>
<evidence type="ECO:0000313" key="2">
    <source>
        <dbReference type="Proteomes" id="UP000266841"/>
    </source>
</evidence>
<dbReference type="EMBL" id="AGNL01042525">
    <property type="protein sequence ID" value="EJK50950.1"/>
    <property type="molecule type" value="Genomic_DNA"/>
</dbReference>
<protein>
    <submittedName>
        <fullName evidence="1">Uncharacterized protein</fullName>
    </submittedName>
</protein>